<gene>
    <name evidence="1" type="ORF">TetV_647</name>
</gene>
<evidence type="ECO:0000313" key="2">
    <source>
        <dbReference type="Proteomes" id="UP000244773"/>
    </source>
</evidence>
<dbReference type="GO" id="GO:0008168">
    <property type="term" value="F:methyltransferase activity"/>
    <property type="evidence" value="ECO:0007669"/>
    <property type="project" value="UniProtKB-KW"/>
</dbReference>
<accession>A0A2P0VPE2</accession>
<dbReference type="SUPFAM" id="SSF53335">
    <property type="entry name" value="S-adenosyl-L-methionine-dependent methyltransferases"/>
    <property type="match status" value="1"/>
</dbReference>
<reference evidence="1" key="1">
    <citation type="journal article" date="2018" name="Virology">
        <title>A giant virus infecting green algae encodes key fermentation genes.</title>
        <authorList>
            <person name="Schvarcz C.R."/>
            <person name="Steward G.F."/>
        </authorList>
    </citation>
    <scope>NUCLEOTIDE SEQUENCE [LARGE SCALE GENOMIC DNA]</scope>
</reference>
<sequence>MELKIREDLAKLIPHGGIVAELGVATGQFSEKLLKLSKAKHIYSIDEWKGGAHNTKQYLEAVGRMMPFYERSTVLRCRFEDCIDMFPDESFDLIYVDAIARNGSENEETMNAWWKKLKSGGIMSGDDYHPKWPANVKAIDSFCKTVNRQLIIIPNDQEDRPEGDKDTPYNQFPSWYFVK</sequence>
<dbReference type="InterPro" id="IPR029063">
    <property type="entry name" value="SAM-dependent_MTases_sf"/>
</dbReference>
<keyword evidence="1" id="KW-0489">Methyltransferase</keyword>
<protein>
    <submittedName>
        <fullName evidence="1">Putative methyltransferase</fullName>
    </submittedName>
</protein>
<keyword evidence="2" id="KW-1185">Reference proteome</keyword>
<dbReference type="Proteomes" id="UP000244773">
    <property type="component" value="Segment"/>
</dbReference>
<dbReference type="Pfam" id="PF13578">
    <property type="entry name" value="Methyltransf_24"/>
    <property type="match status" value="1"/>
</dbReference>
<name>A0A2P0VPE2_9VIRU</name>
<evidence type="ECO:0000313" key="1">
    <source>
        <dbReference type="EMBL" id="AUF82729.1"/>
    </source>
</evidence>
<dbReference type="CDD" id="cd02440">
    <property type="entry name" value="AdoMet_MTases"/>
    <property type="match status" value="1"/>
</dbReference>
<dbReference type="Gene3D" id="3.40.50.150">
    <property type="entry name" value="Vaccinia Virus protein VP39"/>
    <property type="match status" value="1"/>
</dbReference>
<proteinExistence type="predicted"/>
<organism evidence="1">
    <name type="scientific">Tetraselmis virus 1</name>
    <dbReference type="NCBI Taxonomy" id="2060617"/>
    <lineage>
        <taxon>Viruses</taxon>
        <taxon>Varidnaviria</taxon>
        <taxon>Bamfordvirae</taxon>
        <taxon>Nucleocytoviricota</taxon>
        <taxon>Megaviricetes</taxon>
        <taxon>Imitervirales</taxon>
        <taxon>Allomimiviridae</taxon>
        <taxon>Oceanusvirus</taxon>
        <taxon>Oceanusvirus kaneohense</taxon>
    </lineage>
</organism>
<keyword evidence="1" id="KW-0808">Transferase</keyword>
<dbReference type="GO" id="GO:0032259">
    <property type="term" value="P:methylation"/>
    <property type="evidence" value="ECO:0007669"/>
    <property type="project" value="UniProtKB-KW"/>
</dbReference>
<dbReference type="EMBL" id="KY322437">
    <property type="protein sequence ID" value="AUF82729.1"/>
    <property type="molecule type" value="Genomic_DNA"/>
</dbReference>